<feature type="compositionally biased region" description="Polar residues" evidence="1">
    <location>
        <begin position="57"/>
        <end position="66"/>
    </location>
</feature>
<dbReference type="AlphaFoldDB" id="A0A2P6SIK0"/>
<dbReference type="EMBL" id="PDCK01000039">
    <property type="protein sequence ID" value="PRQ58521.1"/>
    <property type="molecule type" value="Genomic_DNA"/>
</dbReference>
<accession>A0A2P6SIK0</accession>
<feature type="region of interest" description="Disordered" evidence="1">
    <location>
        <begin position="57"/>
        <end position="87"/>
    </location>
</feature>
<keyword evidence="3" id="KW-1185">Reference proteome</keyword>
<sequence length="87" mass="9060">METNNCMSVLSCVSTNVASAFFASLERCSCINLSTTDFEDDDNNIISAAADDHGSLLLSSGPTSETAQPNLNLNLNQPAPAAHEVAA</sequence>
<organism evidence="2 3">
    <name type="scientific">Rosa chinensis</name>
    <name type="common">China rose</name>
    <dbReference type="NCBI Taxonomy" id="74649"/>
    <lineage>
        <taxon>Eukaryota</taxon>
        <taxon>Viridiplantae</taxon>
        <taxon>Streptophyta</taxon>
        <taxon>Embryophyta</taxon>
        <taxon>Tracheophyta</taxon>
        <taxon>Spermatophyta</taxon>
        <taxon>Magnoliopsida</taxon>
        <taxon>eudicotyledons</taxon>
        <taxon>Gunneridae</taxon>
        <taxon>Pentapetalae</taxon>
        <taxon>rosids</taxon>
        <taxon>fabids</taxon>
        <taxon>Rosales</taxon>
        <taxon>Rosaceae</taxon>
        <taxon>Rosoideae</taxon>
        <taxon>Rosoideae incertae sedis</taxon>
        <taxon>Rosa</taxon>
    </lineage>
</organism>
<feature type="compositionally biased region" description="Low complexity" evidence="1">
    <location>
        <begin position="67"/>
        <end position="87"/>
    </location>
</feature>
<dbReference type="Proteomes" id="UP000238479">
    <property type="component" value="Chromosome 1"/>
</dbReference>
<comment type="caution">
    <text evidence="2">The sequence shown here is derived from an EMBL/GenBank/DDBJ whole genome shotgun (WGS) entry which is preliminary data.</text>
</comment>
<dbReference type="PANTHER" id="PTHR34061">
    <property type="entry name" value="PROTEIN, PUTATIVE-RELATED"/>
    <property type="match status" value="1"/>
</dbReference>
<proteinExistence type="predicted"/>
<name>A0A2P6SIK0_ROSCH</name>
<evidence type="ECO:0000313" key="3">
    <source>
        <dbReference type="Proteomes" id="UP000238479"/>
    </source>
</evidence>
<dbReference type="PANTHER" id="PTHR34061:SF11">
    <property type="entry name" value="PROTEIN, PUTATIVE-RELATED"/>
    <property type="match status" value="1"/>
</dbReference>
<protein>
    <submittedName>
        <fullName evidence="2">Uncharacterized protein</fullName>
    </submittedName>
</protein>
<evidence type="ECO:0000256" key="1">
    <source>
        <dbReference type="SAM" id="MobiDB-lite"/>
    </source>
</evidence>
<gene>
    <name evidence="2" type="ORF">RchiOBHm_Chr1g0360201</name>
</gene>
<reference evidence="2 3" key="1">
    <citation type="journal article" date="2018" name="Nat. Genet.">
        <title>The Rosa genome provides new insights in the design of modern roses.</title>
        <authorList>
            <person name="Bendahmane M."/>
        </authorList>
    </citation>
    <scope>NUCLEOTIDE SEQUENCE [LARGE SCALE GENOMIC DNA]</scope>
    <source>
        <strain evidence="3">cv. Old Blush</strain>
    </source>
</reference>
<evidence type="ECO:0000313" key="2">
    <source>
        <dbReference type="EMBL" id="PRQ58521.1"/>
    </source>
</evidence>
<dbReference type="Gramene" id="PRQ58521">
    <property type="protein sequence ID" value="PRQ58521"/>
    <property type="gene ID" value="RchiOBHm_Chr1g0360201"/>
</dbReference>